<feature type="non-terminal residue" evidence="1">
    <location>
        <position position="1"/>
    </location>
</feature>
<dbReference type="EMBL" id="BARS01054713">
    <property type="protein sequence ID" value="GAG51105.1"/>
    <property type="molecule type" value="Genomic_DNA"/>
</dbReference>
<sequence length="215" mass="24911">FPDTPPKWGIGFEVEKDTVDGYRSESNEIEHQPLFTGWETDGSCGVEGITNVYGLYEQDTLFADHVRQSYYTDEPINGSCGGHVNVSRIGGLTLDDVRPYAGLLYSMYRERLIGTYSSNNKRLRSSEAREGYAAIRSKGPELLEFRLVAKVNDASDLLWRYQFFRMFATAVERKWSYEYYLRKMRPVMVDNYTTTKITEIYSMSRKFDKWLTEGV</sequence>
<comment type="caution">
    <text evidence="1">The sequence shown here is derived from an EMBL/GenBank/DDBJ whole genome shotgun (WGS) entry which is preliminary data.</text>
</comment>
<accession>X0Y5R3</accession>
<organism evidence="1">
    <name type="scientific">marine sediment metagenome</name>
    <dbReference type="NCBI Taxonomy" id="412755"/>
    <lineage>
        <taxon>unclassified sequences</taxon>
        <taxon>metagenomes</taxon>
        <taxon>ecological metagenomes</taxon>
    </lineage>
</organism>
<dbReference type="AlphaFoldDB" id="X0Y5R3"/>
<name>X0Y5R3_9ZZZZ</name>
<reference evidence="1" key="1">
    <citation type="journal article" date="2014" name="Front. Microbiol.">
        <title>High frequency of phylogenetically diverse reductive dehalogenase-homologous genes in deep subseafloor sedimentary metagenomes.</title>
        <authorList>
            <person name="Kawai M."/>
            <person name="Futagami T."/>
            <person name="Toyoda A."/>
            <person name="Takaki Y."/>
            <person name="Nishi S."/>
            <person name="Hori S."/>
            <person name="Arai W."/>
            <person name="Tsubouchi T."/>
            <person name="Morono Y."/>
            <person name="Uchiyama I."/>
            <person name="Ito T."/>
            <person name="Fujiyama A."/>
            <person name="Inagaki F."/>
            <person name="Takami H."/>
        </authorList>
    </citation>
    <scope>NUCLEOTIDE SEQUENCE</scope>
    <source>
        <strain evidence="1">Expedition CK06-06</strain>
    </source>
</reference>
<gene>
    <name evidence="1" type="ORF">S01H1_80939</name>
</gene>
<proteinExistence type="predicted"/>
<feature type="non-terminal residue" evidence="1">
    <location>
        <position position="215"/>
    </location>
</feature>
<evidence type="ECO:0000313" key="1">
    <source>
        <dbReference type="EMBL" id="GAG51105.1"/>
    </source>
</evidence>
<protein>
    <submittedName>
        <fullName evidence="1">Uncharacterized protein</fullName>
    </submittedName>
</protein>